<sequence>FPIFVFPHLFHIKSPHTGYKDIVLFNLLNLNKVIDLIYLLYNF</sequence>
<name>X1MC42_9ZZZZ</name>
<evidence type="ECO:0000313" key="1">
    <source>
        <dbReference type="EMBL" id="GAI15656.1"/>
    </source>
</evidence>
<gene>
    <name evidence="1" type="ORF">S06H3_11389</name>
</gene>
<dbReference type="AlphaFoldDB" id="X1MC42"/>
<reference evidence="1" key="1">
    <citation type="journal article" date="2014" name="Front. Microbiol.">
        <title>High frequency of phylogenetically diverse reductive dehalogenase-homologous genes in deep subseafloor sedimentary metagenomes.</title>
        <authorList>
            <person name="Kawai M."/>
            <person name="Futagami T."/>
            <person name="Toyoda A."/>
            <person name="Takaki Y."/>
            <person name="Nishi S."/>
            <person name="Hori S."/>
            <person name="Arai W."/>
            <person name="Tsubouchi T."/>
            <person name="Morono Y."/>
            <person name="Uchiyama I."/>
            <person name="Ito T."/>
            <person name="Fujiyama A."/>
            <person name="Inagaki F."/>
            <person name="Takami H."/>
        </authorList>
    </citation>
    <scope>NUCLEOTIDE SEQUENCE</scope>
    <source>
        <strain evidence="1">Expedition CK06-06</strain>
    </source>
</reference>
<accession>X1MC42</accession>
<proteinExistence type="predicted"/>
<protein>
    <submittedName>
        <fullName evidence="1">Uncharacterized protein</fullName>
    </submittedName>
</protein>
<organism evidence="1">
    <name type="scientific">marine sediment metagenome</name>
    <dbReference type="NCBI Taxonomy" id="412755"/>
    <lineage>
        <taxon>unclassified sequences</taxon>
        <taxon>metagenomes</taxon>
        <taxon>ecological metagenomes</taxon>
    </lineage>
</organism>
<comment type="caution">
    <text evidence="1">The sequence shown here is derived from an EMBL/GenBank/DDBJ whole genome shotgun (WGS) entry which is preliminary data.</text>
</comment>
<feature type="non-terminal residue" evidence="1">
    <location>
        <position position="1"/>
    </location>
</feature>
<dbReference type="EMBL" id="BARV01005504">
    <property type="protein sequence ID" value="GAI15656.1"/>
    <property type="molecule type" value="Genomic_DNA"/>
</dbReference>